<evidence type="ECO:0000313" key="1">
    <source>
        <dbReference type="EMBL" id="KAL0284518.1"/>
    </source>
</evidence>
<name>A0AAW2IRW0_SESRA</name>
<comment type="caution">
    <text evidence="1">The sequence shown here is derived from an EMBL/GenBank/DDBJ whole genome shotgun (WGS) entry which is preliminary data.</text>
</comment>
<protein>
    <submittedName>
        <fullName evidence="1">Uncharacterized protein</fullName>
    </submittedName>
</protein>
<reference evidence="1" key="2">
    <citation type="journal article" date="2024" name="Plant">
        <title>Genomic evolution and insights into agronomic trait innovations of Sesamum species.</title>
        <authorList>
            <person name="Miao H."/>
            <person name="Wang L."/>
            <person name="Qu L."/>
            <person name="Liu H."/>
            <person name="Sun Y."/>
            <person name="Le M."/>
            <person name="Wang Q."/>
            <person name="Wei S."/>
            <person name="Zheng Y."/>
            <person name="Lin W."/>
            <person name="Duan Y."/>
            <person name="Cao H."/>
            <person name="Xiong S."/>
            <person name="Wang X."/>
            <person name="Wei L."/>
            <person name="Li C."/>
            <person name="Ma Q."/>
            <person name="Ju M."/>
            <person name="Zhao R."/>
            <person name="Li G."/>
            <person name="Mu C."/>
            <person name="Tian Q."/>
            <person name="Mei H."/>
            <person name="Zhang T."/>
            <person name="Gao T."/>
            <person name="Zhang H."/>
        </authorList>
    </citation>
    <scope>NUCLEOTIDE SEQUENCE</scope>
    <source>
        <strain evidence="1">G02</strain>
    </source>
</reference>
<accession>A0AAW2IRW0</accession>
<dbReference type="EMBL" id="JACGWJ010001134">
    <property type="protein sequence ID" value="KAL0284518.1"/>
    <property type="molecule type" value="Genomic_DNA"/>
</dbReference>
<gene>
    <name evidence="1" type="ORF">Sradi_7195300</name>
</gene>
<proteinExistence type="predicted"/>
<sequence>MDVVPSTAEPVVASEANNKARARAIWARDLITRSAKILRYQPSAGSDGERNTQLDCVEPAENKVDPRNRVGIVDCSCSEGSERYG</sequence>
<reference evidence="1" key="1">
    <citation type="submission" date="2020-06" db="EMBL/GenBank/DDBJ databases">
        <authorList>
            <person name="Li T."/>
            <person name="Hu X."/>
            <person name="Zhang T."/>
            <person name="Song X."/>
            <person name="Zhang H."/>
            <person name="Dai N."/>
            <person name="Sheng W."/>
            <person name="Hou X."/>
            <person name="Wei L."/>
        </authorList>
    </citation>
    <scope>NUCLEOTIDE SEQUENCE</scope>
    <source>
        <strain evidence="1">G02</strain>
        <tissue evidence="1">Leaf</tissue>
    </source>
</reference>
<organism evidence="1">
    <name type="scientific">Sesamum radiatum</name>
    <name type="common">Black benniseed</name>
    <dbReference type="NCBI Taxonomy" id="300843"/>
    <lineage>
        <taxon>Eukaryota</taxon>
        <taxon>Viridiplantae</taxon>
        <taxon>Streptophyta</taxon>
        <taxon>Embryophyta</taxon>
        <taxon>Tracheophyta</taxon>
        <taxon>Spermatophyta</taxon>
        <taxon>Magnoliopsida</taxon>
        <taxon>eudicotyledons</taxon>
        <taxon>Gunneridae</taxon>
        <taxon>Pentapetalae</taxon>
        <taxon>asterids</taxon>
        <taxon>lamiids</taxon>
        <taxon>Lamiales</taxon>
        <taxon>Pedaliaceae</taxon>
        <taxon>Sesamum</taxon>
    </lineage>
</organism>
<dbReference type="AlphaFoldDB" id="A0AAW2IRW0"/>